<dbReference type="AlphaFoldDB" id="A0A9D2GTV5"/>
<feature type="transmembrane region" description="Helical" evidence="8">
    <location>
        <begin position="7"/>
        <end position="24"/>
    </location>
</feature>
<evidence type="ECO:0000256" key="2">
    <source>
        <dbReference type="ARBA" id="ARBA00022475"/>
    </source>
</evidence>
<evidence type="ECO:0000256" key="3">
    <source>
        <dbReference type="ARBA" id="ARBA00022676"/>
    </source>
</evidence>
<evidence type="ECO:0000256" key="8">
    <source>
        <dbReference type="SAM" id="Phobius"/>
    </source>
</evidence>
<dbReference type="EMBL" id="DXAQ01000043">
    <property type="protein sequence ID" value="HIZ88886.1"/>
    <property type="molecule type" value="Genomic_DNA"/>
</dbReference>
<feature type="transmembrane region" description="Helical" evidence="8">
    <location>
        <begin position="92"/>
        <end position="111"/>
    </location>
</feature>
<dbReference type="GO" id="GO:0016763">
    <property type="term" value="F:pentosyltransferase activity"/>
    <property type="evidence" value="ECO:0007669"/>
    <property type="project" value="TreeGrafter"/>
</dbReference>
<evidence type="ECO:0000256" key="7">
    <source>
        <dbReference type="ARBA" id="ARBA00023136"/>
    </source>
</evidence>
<gene>
    <name evidence="9" type="ORF">H9804_02985</name>
</gene>
<evidence type="ECO:0000256" key="4">
    <source>
        <dbReference type="ARBA" id="ARBA00022679"/>
    </source>
</evidence>
<comment type="caution">
    <text evidence="9">The sequence shown here is derived from an EMBL/GenBank/DDBJ whole genome shotgun (WGS) entry which is preliminary data.</text>
</comment>
<evidence type="ECO:0000313" key="10">
    <source>
        <dbReference type="Proteomes" id="UP000824176"/>
    </source>
</evidence>
<dbReference type="GO" id="GO:0009103">
    <property type="term" value="P:lipopolysaccharide biosynthetic process"/>
    <property type="evidence" value="ECO:0007669"/>
    <property type="project" value="UniProtKB-ARBA"/>
</dbReference>
<dbReference type="InterPro" id="IPR018674">
    <property type="entry name" value="DUF2142_membrane"/>
</dbReference>
<comment type="subcellular location">
    <subcellularLocation>
        <location evidence="1">Cell membrane</location>
        <topology evidence="1">Multi-pass membrane protein</topology>
    </subcellularLocation>
</comment>
<reference evidence="9" key="2">
    <citation type="submission" date="2021-04" db="EMBL/GenBank/DDBJ databases">
        <authorList>
            <person name="Gilroy R."/>
        </authorList>
    </citation>
    <scope>NUCLEOTIDE SEQUENCE</scope>
    <source>
        <strain evidence="9">ChiW4-1371</strain>
    </source>
</reference>
<evidence type="ECO:0000313" key="9">
    <source>
        <dbReference type="EMBL" id="HIZ88886.1"/>
    </source>
</evidence>
<feature type="transmembrane region" description="Helical" evidence="8">
    <location>
        <begin position="149"/>
        <end position="167"/>
    </location>
</feature>
<keyword evidence="5 8" id="KW-0812">Transmembrane</keyword>
<dbReference type="GO" id="GO:0005886">
    <property type="term" value="C:plasma membrane"/>
    <property type="evidence" value="ECO:0007669"/>
    <property type="project" value="UniProtKB-SubCell"/>
</dbReference>
<protein>
    <submittedName>
        <fullName evidence="9">Glycosyltransferase family 39 protein</fullName>
        <ecNumber evidence="9">2.4.-.-</ecNumber>
    </submittedName>
</protein>
<keyword evidence="2" id="KW-1003">Cell membrane</keyword>
<dbReference type="EC" id="2.4.-.-" evidence="9"/>
<dbReference type="PANTHER" id="PTHR33908">
    <property type="entry name" value="MANNOSYLTRANSFERASE YKCB-RELATED"/>
    <property type="match status" value="1"/>
</dbReference>
<feature type="transmembrane region" description="Helical" evidence="8">
    <location>
        <begin position="203"/>
        <end position="236"/>
    </location>
</feature>
<keyword evidence="4 9" id="KW-0808">Transferase</keyword>
<reference evidence="9" key="1">
    <citation type="journal article" date="2021" name="PeerJ">
        <title>Extensive microbial diversity within the chicken gut microbiome revealed by metagenomics and culture.</title>
        <authorList>
            <person name="Gilroy R."/>
            <person name="Ravi A."/>
            <person name="Getino M."/>
            <person name="Pursley I."/>
            <person name="Horton D.L."/>
            <person name="Alikhan N.F."/>
            <person name="Baker D."/>
            <person name="Gharbi K."/>
            <person name="Hall N."/>
            <person name="Watson M."/>
            <person name="Adriaenssens E.M."/>
            <person name="Foster-Nyarko E."/>
            <person name="Jarju S."/>
            <person name="Secka A."/>
            <person name="Antonio M."/>
            <person name="Oren A."/>
            <person name="Chaudhuri R.R."/>
            <person name="La Ragione R."/>
            <person name="Hildebrand F."/>
            <person name="Pallen M.J."/>
        </authorList>
    </citation>
    <scope>NUCLEOTIDE SEQUENCE</scope>
    <source>
        <strain evidence="9">ChiW4-1371</strain>
    </source>
</reference>
<dbReference type="PANTHER" id="PTHR33908:SF11">
    <property type="entry name" value="MEMBRANE PROTEIN"/>
    <property type="match status" value="1"/>
</dbReference>
<evidence type="ECO:0000256" key="6">
    <source>
        <dbReference type="ARBA" id="ARBA00022989"/>
    </source>
</evidence>
<sequence length="258" mass="29918">MNKIIKLFMIIFLFKGLIYAIYITPAHLYSSPDDAGHISYIQYIASNKQFPLFGVGLEANMLVNYNLSFYDNIKTNIINSKTYFFNQVHRNWIGQHPPLYYAIMAAVYFISNKITDNFYDNIYILRIVAIIYGLLLIYVLGVISRDLKVNMIAQICILSIVTFSPAIQYYFSTIGNDSLVILLATVVWMFYIKYIKSYKIKYFMLYVIFFGLLIMTKYTGVFAVMATIPMVIYYTVKNFGYKKSIKLLSIGFIIGVFI</sequence>
<evidence type="ECO:0000256" key="1">
    <source>
        <dbReference type="ARBA" id="ARBA00004651"/>
    </source>
</evidence>
<organism evidence="9 10">
    <name type="scientific">Candidatus Mucispirillum faecigallinarum</name>
    <dbReference type="NCBI Taxonomy" id="2838699"/>
    <lineage>
        <taxon>Bacteria</taxon>
        <taxon>Pseudomonadati</taxon>
        <taxon>Deferribacterota</taxon>
        <taxon>Deferribacteres</taxon>
        <taxon>Deferribacterales</taxon>
        <taxon>Mucispirillaceae</taxon>
        <taxon>Mucispirillum</taxon>
    </lineage>
</organism>
<feature type="transmembrane region" description="Helical" evidence="8">
    <location>
        <begin position="123"/>
        <end position="143"/>
    </location>
</feature>
<keyword evidence="3 9" id="KW-0328">Glycosyltransferase</keyword>
<name>A0A9D2GTV5_9BACT</name>
<proteinExistence type="predicted"/>
<dbReference type="Pfam" id="PF09913">
    <property type="entry name" value="DUF2142"/>
    <property type="match status" value="1"/>
</dbReference>
<dbReference type="InterPro" id="IPR050297">
    <property type="entry name" value="LipidA_mod_glycosyltrf_83"/>
</dbReference>
<feature type="transmembrane region" description="Helical" evidence="8">
    <location>
        <begin position="174"/>
        <end position="191"/>
    </location>
</feature>
<evidence type="ECO:0000256" key="5">
    <source>
        <dbReference type="ARBA" id="ARBA00022692"/>
    </source>
</evidence>
<accession>A0A9D2GTV5</accession>
<keyword evidence="6 8" id="KW-1133">Transmembrane helix</keyword>
<dbReference type="Proteomes" id="UP000824176">
    <property type="component" value="Unassembled WGS sequence"/>
</dbReference>
<feature type="non-terminal residue" evidence="9">
    <location>
        <position position="258"/>
    </location>
</feature>
<keyword evidence="7 8" id="KW-0472">Membrane</keyword>